<proteinExistence type="predicted"/>
<evidence type="ECO:0000313" key="1">
    <source>
        <dbReference type="EMBL" id="MBM7658760.1"/>
    </source>
</evidence>
<dbReference type="Proteomes" id="UP000823201">
    <property type="component" value="Unassembled WGS sequence"/>
</dbReference>
<keyword evidence="2" id="KW-1185">Reference proteome</keyword>
<comment type="caution">
    <text evidence="1">The sequence shown here is derived from an EMBL/GenBank/DDBJ whole genome shotgun (WGS) entry which is preliminary data.</text>
</comment>
<evidence type="ECO:0008006" key="3">
    <source>
        <dbReference type="Google" id="ProtNLM"/>
    </source>
</evidence>
<dbReference type="InterPro" id="IPR021321">
    <property type="entry name" value="DUF2922"/>
</dbReference>
<gene>
    <name evidence="1" type="ORF">JOC27_002222</name>
</gene>
<accession>A0ABS2QBR7</accession>
<reference evidence="1 2" key="1">
    <citation type="submission" date="2021-01" db="EMBL/GenBank/DDBJ databases">
        <title>Genomic Encyclopedia of Type Strains, Phase IV (KMG-IV): sequencing the most valuable type-strain genomes for metagenomic binning, comparative biology and taxonomic classification.</title>
        <authorList>
            <person name="Goeker M."/>
        </authorList>
    </citation>
    <scope>NUCLEOTIDE SEQUENCE [LARGE SCALE GENOMIC DNA]</scope>
    <source>
        <strain evidence="1 2">DSM 100968</strain>
    </source>
</reference>
<dbReference type="RefSeq" id="WP_205007315.1">
    <property type="nucleotide sequence ID" value="NZ_CBCRXA010000023.1"/>
</dbReference>
<dbReference type="Pfam" id="PF11148">
    <property type="entry name" value="DUF2922"/>
    <property type="match status" value="1"/>
</dbReference>
<sequence>MKKIDLVFLNEQGKSVTLSLNDPMEPVNAVAVKDAMTEIITRNVFTSAGGQLTSIKSARVSESIITPIELG</sequence>
<dbReference type="EMBL" id="JAFBEV010000023">
    <property type="protein sequence ID" value="MBM7658760.1"/>
    <property type="molecule type" value="Genomic_DNA"/>
</dbReference>
<name>A0ABS2QBR7_9BACL</name>
<evidence type="ECO:0000313" key="2">
    <source>
        <dbReference type="Proteomes" id="UP000823201"/>
    </source>
</evidence>
<protein>
    <recommendedName>
        <fullName evidence="3">DUF2922 domain-containing protein</fullName>
    </recommendedName>
</protein>
<organism evidence="1 2">
    <name type="scientific">Sporolactobacillus spathodeae</name>
    <dbReference type="NCBI Taxonomy" id="1465502"/>
    <lineage>
        <taxon>Bacteria</taxon>
        <taxon>Bacillati</taxon>
        <taxon>Bacillota</taxon>
        <taxon>Bacilli</taxon>
        <taxon>Bacillales</taxon>
        <taxon>Sporolactobacillaceae</taxon>
        <taxon>Sporolactobacillus</taxon>
    </lineage>
</organism>